<gene>
    <name evidence="1" type="ORF">HNR50_003765</name>
</gene>
<organism evidence="1 2">
    <name type="scientific">Spirochaeta isovalerica</name>
    <dbReference type="NCBI Taxonomy" id="150"/>
    <lineage>
        <taxon>Bacteria</taxon>
        <taxon>Pseudomonadati</taxon>
        <taxon>Spirochaetota</taxon>
        <taxon>Spirochaetia</taxon>
        <taxon>Spirochaetales</taxon>
        <taxon>Spirochaetaceae</taxon>
        <taxon>Spirochaeta</taxon>
    </lineage>
</organism>
<dbReference type="AlphaFoldDB" id="A0A841RFT1"/>
<reference evidence="1 2" key="1">
    <citation type="submission" date="2020-08" db="EMBL/GenBank/DDBJ databases">
        <title>Genomic Encyclopedia of Type Strains, Phase IV (KMG-IV): sequencing the most valuable type-strain genomes for metagenomic binning, comparative biology and taxonomic classification.</title>
        <authorList>
            <person name="Goeker M."/>
        </authorList>
    </citation>
    <scope>NUCLEOTIDE SEQUENCE [LARGE SCALE GENOMIC DNA]</scope>
    <source>
        <strain evidence="1 2">DSM 2461</strain>
    </source>
</reference>
<dbReference type="Pfam" id="PF14014">
    <property type="entry name" value="DUF4230"/>
    <property type="match status" value="1"/>
</dbReference>
<dbReference type="Proteomes" id="UP000587760">
    <property type="component" value="Unassembled WGS sequence"/>
</dbReference>
<comment type="caution">
    <text evidence="1">The sequence shown here is derived from an EMBL/GenBank/DDBJ whole genome shotgun (WGS) entry which is preliminary data.</text>
</comment>
<dbReference type="InterPro" id="IPR025324">
    <property type="entry name" value="DUF4230"/>
</dbReference>
<protein>
    <recommendedName>
        <fullName evidence="3">DUF4230 domain-containing protein</fullName>
    </recommendedName>
</protein>
<evidence type="ECO:0000313" key="1">
    <source>
        <dbReference type="EMBL" id="MBB6482077.1"/>
    </source>
</evidence>
<proteinExistence type="predicted"/>
<evidence type="ECO:0008006" key="3">
    <source>
        <dbReference type="Google" id="ProtNLM"/>
    </source>
</evidence>
<dbReference type="RefSeq" id="WP_184748311.1">
    <property type="nucleotide sequence ID" value="NZ_JACHGJ010000009.1"/>
</dbReference>
<sequence length="251" mass="28764">MKFKAIVLPVLFTLILAAVTFLLTDRFVVGVSLPRFSLFSRKSESAYTVAEEIGDLYILNTTEYRLKLIFPYDFVDRDLSWWAVKEMYERGIEGDENQEELKRIYKACLDGGFDPAIDVYEFIILNAVVKAGINISGTVFENPSLYPEESLSSYMKVAGEGEKRVVDIHLPAAEITDLYIDDRKPSSDSFPDARITPARWRDLVDFLQPRIRDKVIELGILDDADKNNRELISKILKDSGFSEVNFRERKL</sequence>
<evidence type="ECO:0000313" key="2">
    <source>
        <dbReference type="Proteomes" id="UP000587760"/>
    </source>
</evidence>
<accession>A0A841RFT1</accession>
<dbReference type="EMBL" id="JACHGJ010000009">
    <property type="protein sequence ID" value="MBB6482077.1"/>
    <property type="molecule type" value="Genomic_DNA"/>
</dbReference>
<keyword evidence="2" id="KW-1185">Reference proteome</keyword>
<name>A0A841RFT1_9SPIO</name>